<dbReference type="NCBIfam" id="TIGR00229">
    <property type="entry name" value="sensory_box"/>
    <property type="match status" value="2"/>
</dbReference>
<dbReference type="PROSITE" id="PS50113">
    <property type="entry name" value="PAC"/>
    <property type="match status" value="1"/>
</dbReference>
<evidence type="ECO:0000313" key="5">
    <source>
        <dbReference type="EMBL" id="UTW12237.1"/>
    </source>
</evidence>
<dbReference type="InterPro" id="IPR035965">
    <property type="entry name" value="PAS-like_dom_sf"/>
</dbReference>
<proteinExistence type="predicted"/>
<dbReference type="InterPro" id="IPR052155">
    <property type="entry name" value="Biofilm_reg_signaling"/>
</dbReference>
<dbReference type="PROSITE" id="PS50883">
    <property type="entry name" value="EAL"/>
    <property type="match status" value="1"/>
</dbReference>
<gene>
    <name evidence="5" type="ORF">KDW95_00685</name>
</gene>
<feature type="domain" description="EAL" evidence="3">
    <location>
        <begin position="601"/>
        <end position="853"/>
    </location>
</feature>
<dbReference type="Pfam" id="PF00990">
    <property type="entry name" value="GGDEF"/>
    <property type="match status" value="1"/>
</dbReference>
<dbReference type="SMART" id="SM00086">
    <property type="entry name" value="PAC"/>
    <property type="match status" value="2"/>
</dbReference>
<dbReference type="Gene3D" id="3.30.450.20">
    <property type="entry name" value="PAS domain"/>
    <property type="match status" value="2"/>
</dbReference>
<dbReference type="InterPro" id="IPR043128">
    <property type="entry name" value="Rev_trsase/Diguanyl_cyclase"/>
</dbReference>
<protein>
    <submittedName>
        <fullName evidence="5">EAL domain-containing protein</fullName>
    </submittedName>
</protein>
<dbReference type="InterPro" id="IPR000700">
    <property type="entry name" value="PAS-assoc_C"/>
</dbReference>
<dbReference type="InterPro" id="IPR001633">
    <property type="entry name" value="EAL_dom"/>
</dbReference>
<dbReference type="SMART" id="SM00052">
    <property type="entry name" value="EAL"/>
    <property type="match status" value="1"/>
</dbReference>
<dbReference type="CDD" id="cd01948">
    <property type="entry name" value="EAL"/>
    <property type="match status" value="1"/>
</dbReference>
<accession>A0ABY5HIN7</accession>
<dbReference type="Gene3D" id="3.30.450.40">
    <property type="match status" value="1"/>
</dbReference>
<dbReference type="SUPFAM" id="SSF55781">
    <property type="entry name" value="GAF domain-like"/>
    <property type="match status" value="1"/>
</dbReference>
<dbReference type="InterPro" id="IPR035919">
    <property type="entry name" value="EAL_sf"/>
</dbReference>
<dbReference type="PANTHER" id="PTHR44757:SF2">
    <property type="entry name" value="BIOFILM ARCHITECTURE MAINTENANCE PROTEIN MBAA"/>
    <property type="match status" value="1"/>
</dbReference>
<dbReference type="Pfam" id="PF08448">
    <property type="entry name" value="PAS_4"/>
    <property type="match status" value="1"/>
</dbReference>
<dbReference type="InterPro" id="IPR000014">
    <property type="entry name" value="PAS"/>
</dbReference>
<keyword evidence="6" id="KW-1185">Reference proteome</keyword>
<feature type="domain" description="GGDEF" evidence="4">
    <location>
        <begin position="453"/>
        <end position="592"/>
    </location>
</feature>
<dbReference type="Gene3D" id="3.20.20.450">
    <property type="entry name" value="EAL domain"/>
    <property type="match status" value="1"/>
</dbReference>
<evidence type="ECO:0000259" key="4">
    <source>
        <dbReference type="PROSITE" id="PS50887"/>
    </source>
</evidence>
<dbReference type="InterPro" id="IPR001610">
    <property type="entry name" value="PAC"/>
</dbReference>
<dbReference type="SUPFAM" id="SSF141868">
    <property type="entry name" value="EAL domain-like"/>
    <property type="match status" value="1"/>
</dbReference>
<dbReference type="InterPro" id="IPR029016">
    <property type="entry name" value="GAF-like_dom_sf"/>
</dbReference>
<evidence type="ECO:0000259" key="1">
    <source>
        <dbReference type="PROSITE" id="PS50112"/>
    </source>
</evidence>
<dbReference type="SUPFAM" id="SSF55073">
    <property type="entry name" value="Nucleotide cyclase"/>
    <property type="match status" value="1"/>
</dbReference>
<organism evidence="5 6">
    <name type="scientific">Marinobacterium rhizophilum</name>
    <dbReference type="NCBI Taxonomy" id="420402"/>
    <lineage>
        <taxon>Bacteria</taxon>
        <taxon>Pseudomonadati</taxon>
        <taxon>Pseudomonadota</taxon>
        <taxon>Gammaproteobacteria</taxon>
        <taxon>Oceanospirillales</taxon>
        <taxon>Oceanospirillaceae</taxon>
        <taxon>Marinobacterium</taxon>
    </lineage>
</organism>
<dbReference type="PANTHER" id="PTHR44757">
    <property type="entry name" value="DIGUANYLATE CYCLASE DGCP"/>
    <property type="match status" value="1"/>
</dbReference>
<dbReference type="NCBIfam" id="TIGR00254">
    <property type="entry name" value="GGDEF"/>
    <property type="match status" value="1"/>
</dbReference>
<evidence type="ECO:0000313" key="6">
    <source>
        <dbReference type="Proteomes" id="UP001058461"/>
    </source>
</evidence>
<dbReference type="Pfam" id="PF00563">
    <property type="entry name" value="EAL"/>
    <property type="match status" value="1"/>
</dbReference>
<evidence type="ECO:0000259" key="2">
    <source>
        <dbReference type="PROSITE" id="PS50113"/>
    </source>
</evidence>
<dbReference type="SUPFAM" id="SSF55785">
    <property type="entry name" value="PYP-like sensor domain (PAS domain)"/>
    <property type="match status" value="2"/>
</dbReference>
<reference evidence="5" key="1">
    <citation type="submission" date="2021-04" db="EMBL/GenBank/DDBJ databases">
        <title>Oceanospirillales bacteria with DddD are important DMSP degraders in coastal seawater.</title>
        <authorList>
            <person name="Liu J."/>
        </authorList>
    </citation>
    <scope>NUCLEOTIDE SEQUENCE</scope>
    <source>
        <strain evidence="5">D13-1</strain>
    </source>
</reference>
<feature type="domain" description="PAS" evidence="1">
    <location>
        <begin position="301"/>
        <end position="344"/>
    </location>
</feature>
<dbReference type="EMBL" id="CP073347">
    <property type="protein sequence ID" value="UTW12237.1"/>
    <property type="molecule type" value="Genomic_DNA"/>
</dbReference>
<dbReference type="PROSITE" id="PS50887">
    <property type="entry name" value="GGDEF"/>
    <property type="match status" value="1"/>
</dbReference>
<dbReference type="PROSITE" id="PS50112">
    <property type="entry name" value="PAS"/>
    <property type="match status" value="1"/>
</dbReference>
<dbReference type="InterPro" id="IPR013656">
    <property type="entry name" value="PAS_4"/>
</dbReference>
<dbReference type="CDD" id="cd00130">
    <property type="entry name" value="PAS"/>
    <property type="match status" value="2"/>
</dbReference>
<dbReference type="Gene3D" id="3.30.70.270">
    <property type="match status" value="1"/>
</dbReference>
<dbReference type="SMART" id="SM00267">
    <property type="entry name" value="GGDEF"/>
    <property type="match status" value="1"/>
</dbReference>
<dbReference type="SMART" id="SM00091">
    <property type="entry name" value="PAS"/>
    <property type="match status" value="2"/>
</dbReference>
<evidence type="ECO:0000259" key="3">
    <source>
        <dbReference type="PROSITE" id="PS50883"/>
    </source>
</evidence>
<sequence length="867" mass="95294">MFILLHAQAISFCRAQEQTPSAVMVVSPQGRILWVNEAFGTLSGCGAQDAAQRAVLSYFPQIPPQSLHMLETALSSGTLLDIEVPFCPVIGAQRWVRLQSRALPSDAKTPQAYAWFFTDVTDEHASRTLFQLRELLLDPVSQIRPMEDQLEALAVVVQAQLPGVGVCIQLLEKDGRRLRAAATAGLSGHYLKALDEVSPGDTAGPAYLAVQRVTPVQVKASAALDWGAGGDVLLSMGFASSLSCPLVGVGKVLGCLDFYFPAAEIENSDIDEVIATAVGVTSLAVQRCRDRERLRMLSCGLQQASLAMAIMDARGQVADINDCFEAQTGFGRGDIVGRHVTELYCGQEGEGNEEGWRAWCEELLSSSGFEGECELRRKNGSHYWAEMTSTALRDARGDITHYVTVLKDVTERKESEAMLHQMAFFDPMTGLPNRRLLLDRLEMVLASGRRHRRVSALIFVDLDRFKRLNDVFGHSVGDTALTMLSRRLLAMVREQDTVARLGGDEFVVMLPDVGSSISVDVSRTVRRLADKLLLALREPFDIDGHLHHLQASMGITLLPKGLETAEDLLREADIALYRSKATGLGEVTFFEAGMQLQVKEFADLERDLRYAIKHGELFIYLQPQVDRDGQMVAAEALTRWCHPVRGFIAPVDFIPVAEESGLIVELGAWVFEEVCKLSVRMNLAGHGLPLSVNVSLRQFRQPGFVLAMRDTLRQTGAEPAQLVLEITESLLGDDMGDVVAVMSELSQLGLQFSIDDFGTGYSNLARLKQMPLSEIKIDKSFLQDLTEGNNDAAIVEAILGIAKNLRLLVVAEGVETQSQADFLRARGCDRLQGYLYARPEPAEVVLRAWLEPTAFVDDVQCSGSKVQ</sequence>
<feature type="domain" description="PAC" evidence="2">
    <location>
        <begin position="369"/>
        <end position="421"/>
    </location>
</feature>
<dbReference type="Proteomes" id="UP001058461">
    <property type="component" value="Chromosome"/>
</dbReference>
<name>A0ABY5HIN7_9GAMM</name>
<dbReference type="InterPro" id="IPR000160">
    <property type="entry name" value="GGDEF_dom"/>
</dbReference>
<dbReference type="CDD" id="cd01949">
    <property type="entry name" value="GGDEF"/>
    <property type="match status" value="1"/>
</dbReference>
<dbReference type="Pfam" id="PF13426">
    <property type="entry name" value="PAS_9"/>
    <property type="match status" value="1"/>
</dbReference>
<dbReference type="InterPro" id="IPR029787">
    <property type="entry name" value="Nucleotide_cyclase"/>
</dbReference>